<reference evidence="3" key="1">
    <citation type="journal article" date="2020" name="Stud. Mycol.">
        <title>101 Dothideomycetes genomes: a test case for predicting lifestyles and emergence of pathogens.</title>
        <authorList>
            <person name="Haridas S."/>
            <person name="Albert R."/>
            <person name="Binder M."/>
            <person name="Bloem J."/>
            <person name="Labutti K."/>
            <person name="Salamov A."/>
            <person name="Andreopoulos B."/>
            <person name="Baker S."/>
            <person name="Barry K."/>
            <person name="Bills G."/>
            <person name="Bluhm B."/>
            <person name="Cannon C."/>
            <person name="Castanera R."/>
            <person name="Culley D."/>
            <person name="Daum C."/>
            <person name="Ezra D."/>
            <person name="Gonzalez J."/>
            <person name="Henrissat B."/>
            <person name="Kuo A."/>
            <person name="Liang C."/>
            <person name="Lipzen A."/>
            <person name="Lutzoni F."/>
            <person name="Magnuson J."/>
            <person name="Mondo S."/>
            <person name="Nolan M."/>
            <person name="Ohm R."/>
            <person name="Pangilinan J."/>
            <person name="Park H.-J."/>
            <person name="Ramirez L."/>
            <person name="Alfaro M."/>
            <person name="Sun H."/>
            <person name="Tritt A."/>
            <person name="Yoshinaga Y."/>
            <person name="Zwiers L.-H."/>
            <person name="Turgeon B."/>
            <person name="Goodwin S."/>
            <person name="Spatafora J."/>
            <person name="Crous P."/>
            <person name="Grigoriev I."/>
        </authorList>
    </citation>
    <scope>NUCLEOTIDE SEQUENCE</scope>
    <source>
        <strain evidence="3">CBS 116005</strain>
    </source>
</reference>
<evidence type="ECO:0000256" key="1">
    <source>
        <dbReference type="SAM" id="Coils"/>
    </source>
</evidence>
<dbReference type="EMBL" id="ML995864">
    <property type="protein sequence ID" value="KAF2766925.1"/>
    <property type="molecule type" value="Genomic_DNA"/>
</dbReference>
<dbReference type="Proteomes" id="UP000799436">
    <property type="component" value="Unassembled WGS sequence"/>
</dbReference>
<dbReference type="PANTHER" id="PTHR42085">
    <property type="entry name" value="F-BOX DOMAIN-CONTAINING PROTEIN"/>
    <property type="match status" value="1"/>
</dbReference>
<proteinExistence type="predicted"/>
<organism evidence="3 4">
    <name type="scientific">Teratosphaeria nubilosa</name>
    <dbReference type="NCBI Taxonomy" id="161662"/>
    <lineage>
        <taxon>Eukaryota</taxon>
        <taxon>Fungi</taxon>
        <taxon>Dikarya</taxon>
        <taxon>Ascomycota</taxon>
        <taxon>Pezizomycotina</taxon>
        <taxon>Dothideomycetes</taxon>
        <taxon>Dothideomycetidae</taxon>
        <taxon>Mycosphaerellales</taxon>
        <taxon>Teratosphaeriaceae</taxon>
        <taxon>Teratosphaeria</taxon>
    </lineage>
</organism>
<dbReference type="Pfam" id="PF24864">
    <property type="entry name" value="DUF7730"/>
    <property type="match status" value="1"/>
</dbReference>
<dbReference type="PANTHER" id="PTHR42085:SF2">
    <property type="entry name" value="F-BOX DOMAIN-CONTAINING PROTEIN"/>
    <property type="match status" value="1"/>
</dbReference>
<feature type="domain" description="DUF7730" evidence="2">
    <location>
        <begin position="41"/>
        <end position="130"/>
    </location>
</feature>
<evidence type="ECO:0000313" key="3">
    <source>
        <dbReference type="EMBL" id="KAF2766925.1"/>
    </source>
</evidence>
<feature type="coiled-coil region" evidence="1">
    <location>
        <begin position="223"/>
        <end position="250"/>
    </location>
</feature>
<gene>
    <name evidence="3" type="ORF">EJ03DRAFT_166347</name>
</gene>
<accession>A0A6G1L271</accession>
<keyword evidence="1" id="KW-0175">Coiled coil</keyword>
<keyword evidence="4" id="KW-1185">Reference proteome</keyword>
<evidence type="ECO:0000313" key="4">
    <source>
        <dbReference type="Proteomes" id="UP000799436"/>
    </source>
</evidence>
<dbReference type="OrthoDB" id="5413827at2759"/>
<sequence>MGVSWSRLIQVTVSTVQTLLYIRKPMGISWSHRSPRPTFRFHDLPGEIRNQIYGYVLTSPDGYCLTVQRKRCFCGQYEDQLVTDRRRIDFCSHRATRRPSPVGMLLTCRSINQECSPLLYTLNTFRFHRSLLGYTPEYAIKVFLTKIGKKNAAALKSVVLSMGNDSLGLFTMSFKTYLRRTLTFARNHPSLNVQFEASVLYWQEHNRTSRHQHRHWLEVSINMANLRQSMETLRKRVIEIRDESEEANDRYPLDAFLVKLSRTMARYCSGPTHRP</sequence>
<dbReference type="InterPro" id="IPR038883">
    <property type="entry name" value="AN11006-like"/>
</dbReference>
<dbReference type="AlphaFoldDB" id="A0A6G1L271"/>
<evidence type="ECO:0000259" key="2">
    <source>
        <dbReference type="Pfam" id="PF24864"/>
    </source>
</evidence>
<dbReference type="InterPro" id="IPR056632">
    <property type="entry name" value="DUF7730"/>
</dbReference>
<name>A0A6G1L271_9PEZI</name>
<protein>
    <recommendedName>
        <fullName evidence="2">DUF7730 domain-containing protein</fullName>
    </recommendedName>
</protein>